<comment type="caution">
    <text evidence="2">The sequence shown here is derived from an EMBL/GenBank/DDBJ whole genome shotgun (WGS) entry which is preliminary data.</text>
</comment>
<dbReference type="PANTHER" id="PTHR37846">
    <property type="entry name" value="YALI0B21296P"/>
    <property type="match status" value="1"/>
</dbReference>
<dbReference type="Proteomes" id="UP000076837">
    <property type="component" value="Unassembled WGS sequence"/>
</dbReference>
<evidence type="ECO:0000259" key="1">
    <source>
        <dbReference type="Pfam" id="PF24841"/>
    </source>
</evidence>
<keyword evidence="3" id="KW-1185">Reference proteome</keyword>
<dbReference type="AlphaFoldDB" id="A0A163JQH7"/>
<protein>
    <recommendedName>
        <fullName evidence="1">DUF7719 domain-containing protein</fullName>
    </recommendedName>
</protein>
<evidence type="ECO:0000313" key="2">
    <source>
        <dbReference type="EMBL" id="KZM26516.1"/>
    </source>
</evidence>
<proteinExistence type="predicted"/>
<sequence length="217" mass="24198">MAAGNRKERRAKEANKTTPHPFDPTTELDEDSVKNILKHPDRSGPKGKTLFELAEERQRELDAEKPKSTLVAAQEALNEPVGAVGDAILYAISMTALHLTLDVIVYNQYREAILWDEIFKRAAAASPIFAILVYLTHVEFSYRFPVLRNLAFLIGSIAAGCYIVHSANTYGYFYVMKAAPPVGALWVWSVIETSLPCAAANVVAVAGYIWWNKFDFF</sequence>
<dbReference type="EMBL" id="JYNV01000103">
    <property type="protein sequence ID" value="KZM26516.1"/>
    <property type="molecule type" value="Genomic_DNA"/>
</dbReference>
<gene>
    <name evidence="2" type="ORF">ST47_g2342</name>
</gene>
<accession>A0A163JQH7</accession>
<reference evidence="2 3" key="1">
    <citation type="journal article" date="2016" name="Sci. Rep.">
        <title>Draft genome sequencing and secretome analysis of fungal phytopathogen Ascochyta rabiei provides insight into the necrotrophic effector repertoire.</title>
        <authorList>
            <person name="Verma S."/>
            <person name="Gazara R.K."/>
            <person name="Nizam S."/>
            <person name="Parween S."/>
            <person name="Chattopadhyay D."/>
            <person name="Verma P.K."/>
        </authorList>
    </citation>
    <scope>NUCLEOTIDE SEQUENCE [LARGE SCALE GENOMIC DNA]</scope>
    <source>
        <strain evidence="2 3">ArDII</strain>
    </source>
</reference>
<name>A0A163JQH7_DIDRA</name>
<dbReference type="STRING" id="5454.A0A163JQH7"/>
<dbReference type="OrthoDB" id="5597489at2759"/>
<dbReference type="InterPro" id="IPR056136">
    <property type="entry name" value="DUF7719"/>
</dbReference>
<evidence type="ECO:0000313" key="3">
    <source>
        <dbReference type="Proteomes" id="UP000076837"/>
    </source>
</evidence>
<dbReference type="PANTHER" id="PTHR37846:SF1">
    <property type="entry name" value="DEACETYLASE-LIKE PROTEIN"/>
    <property type="match status" value="1"/>
</dbReference>
<feature type="domain" description="DUF7719" evidence="1">
    <location>
        <begin position="148"/>
        <end position="215"/>
    </location>
</feature>
<organism evidence="2 3">
    <name type="scientific">Didymella rabiei</name>
    <name type="common">Chickpea ascochyta blight fungus</name>
    <name type="synonym">Mycosphaerella rabiei</name>
    <dbReference type="NCBI Taxonomy" id="5454"/>
    <lineage>
        <taxon>Eukaryota</taxon>
        <taxon>Fungi</taxon>
        <taxon>Dikarya</taxon>
        <taxon>Ascomycota</taxon>
        <taxon>Pezizomycotina</taxon>
        <taxon>Dothideomycetes</taxon>
        <taxon>Pleosporomycetidae</taxon>
        <taxon>Pleosporales</taxon>
        <taxon>Pleosporineae</taxon>
        <taxon>Didymellaceae</taxon>
        <taxon>Ascochyta</taxon>
    </lineage>
</organism>
<dbReference type="Pfam" id="PF24841">
    <property type="entry name" value="DUF7719"/>
    <property type="match status" value="1"/>
</dbReference>